<comment type="subunit">
    <text evidence="6">Homodimer. The tRNA molecule binds across the dimer.</text>
</comment>
<evidence type="ECO:0000256" key="7">
    <source>
        <dbReference type="PIRSR" id="PIRSR001529-1"/>
    </source>
</evidence>
<dbReference type="STRING" id="64702.SAMN05443377_1137"/>
<dbReference type="UniPathway" id="UPA00906">
    <property type="reaction ID" value="UER00895"/>
</dbReference>
<keyword evidence="2 6" id="KW-0547">Nucleotide-binding</keyword>
<comment type="catalytic activity">
    <reaction evidence="6">
        <text>tRNA(Sec) + L-serine + ATP = L-seryl-tRNA(Sec) + AMP + diphosphate + H(+)</text>
        <dbReference type="Rhea" id="RHEA:42580"/>
        <dbReference type="Rhea" id="RHEA-COMP:9742"/>
        <dbReference type="Rhea" id="RHEA-COMP:10128"/>
        <dbReference type="ChEBI" id="CHEBI:15378"/>
        <dbReference type="ChEBI" id="CHEBI:30616"/>
        <dbReference type="ChEBI" id="CHEBI:33019"/>
        <dbReference type="ChEBI" id="CHEBI:33384"/>
        <dbReference type="ChEBI" id="CHEBI:78442"/>
        <dbReference type="ChEBI" id="CHEBI:78533"/>
        <dbReference type="ChEBI" id="CHEBI:456215"/>
        <dbReference type="EC" id="6.1.1.11"/>
    </reaction>
</comment>
<dbReference type="PROSITE" id="PS50862">
    <property type="entry name" value="AA_TRNA_LIGASE_II"/>
    <property type="match status" value="1"/>
</dbReference>
<feature type="binding site" evidence="6 8">
    <location>
        <begin position="348"/>
        <end position="351"/>
    </location>
    <ligand>
        <name>ATP</name>
        <dbReference type="ChEBI" id="CHEBI:30616"/>
    </ligand>
</feature>
<comment type="similarity">
    <text evidence="6">Belongs to the class-II aminoacyl-tRNA synthetase family. Type-1 seryl-tRNA synthetase subfamily.</text>
</comment>
<keyword evidence="3 6" id="KW-0067">ATP-binding</keyword>
<comment type="pathway">
    <text evidence="6">Aminoacyl-tRNA biosynthesis; selenocysteinyl-tRNA(Sec) biosynthesis; L-seryl-tRNA(Sec) from L-serine and tRNA(Sec): step 1/1.</text>
</comment>
<feature type="binding site" evidence="6 7">
    <location>
        <position position="284"/>
    </location>
    <ligand>
        <name>L-serine</name>
        <dbReference type="ChEBI" id="CHEBI:33384"/>
    </ligand>
</feature>
<dbReference type="Proteomes" id="UP000198815">
    <property type="component" value="Unassembled WGS sequence"/>
</dbReference>
<evidence type="ECO:0000256" key="8">
    <source>
        <dbReference type="PIRSR" id="PIRSR001529-2"/>
    </source>
</evidence>
<keyword evidence="9" id="KW-0175">Coiled coil</keyword>
<reference evidence="12 13" key="1">
    <citation type="submission" date="2016-10" db="EMBL/GenBank/DDBJ databases">
        <authorList>
            <person name="de Groot N.N."/>
        </authorList>
    </citation>
    <scope>NUCLEOTIDE SEQUENCE [LARGE SCALE GENOMIC DNA]</scope>
    <source>
        <strain evidence="12 13">DSM 16859</strain>
    </source>
</reference>
<dbReference type="Gene3D" id="3.30.930.10">
    <property type="entry name" value="Bira Bifunctional Protein, Domain 2"/>
    <property type="match status" value="1"/>
</dbReference>
<feature type="binding site" evidence="7">
    <location>
        <position position="230"/>
    </location>
    <ligand>
        <name>L-serine</name>
        <dbReference type="ChEBI" id="CHEBI:33384"/>
    </ligand>
</feature>
<feature type="region of interest" description="Disordered" evidence="10">
    <location>
        <begin position="1"/>
        <end position="21"/>
    </location>
</feature>
<dbReference type="InterPro" id="IPR042103">
    <property type="entry name" value="SerRS_1_N_sf"/>
</dbReference>
<comment type="catalytic activity">
    <reaction evidence="6">
        <text>tRNA(Ser) + L-serine + ATP = L-seryl-tRNA(Ser) + AMP + diphosphate + H(+)</text>
        <dbReference type="Rhea" id="RHEA:12292"/>
        <dbReference type="Rhea" id="RHEA-COMP:9669"/>
        <dbReference type="Rhea" id="RHEA-COMP:9703"/>
        <dbReference type="ChEBI" id="CHEBI:15378"/>
        <dbReference type="ChEBI" id="CHEBI:30616"/>
        <dbReference type="ChEBI" id="CHEBI:33019"/>
        <dbReference type="ChEBI" id="CHEBI:33384"/>
        <dbReference type="ChEBI" id="CHEBI:78442"/>
        <dbReference type="ChEBI" id="CHEBI:78533"/>
        <dbReference type="ChEBI" id="CHEBI:456215"/>
        <dbReference type="EC" id="6.1.1.11"/>
    </reaction>
</comment>
<keyword evidence="1 6" id="KW-0436">Ligase</keyword>
<dbReference type="GO" id="GO:0004828">
    <property type="term" value="F:serine-tRNA ligase activity"/>
    <property type="evidence" value="ECO:0007669"/>
    <property type="project" value="UniProtKB-UniRule"/>
</dbReference>
<comment type="subcellular location">
    <subcellularLocation>
        <location evidence="6">Cytoplasm</location>
    </subcellularLocation>
</comment>
<dbReference type="PRINTS" id="PR00981">
    <property type="entry name" value="TRNASYNTHSER"/>
</dbReference>
<keyword evidence="4 6" id="KW-0648">Protein biosynthesis</keyword>
<dbReference type="InterPro" id="IPR010978">
    <property type="entry name" value="tRNA-bd_arm"/>
</dbReference>
<evidence type="ECO:0000256" key="4">
    <source>
        <dbReference type="ARBA" id="ARBA00022917"/>
    </source>
</evidence>
<feature type="binding site" evidence="6">
    <location>
        <position position="382"/>
    </location>
    <ligand>
        <name>L-serine</name>
        <dbReference type="ChEBI" id="CHEBI:33384"/>
    </ligand>
</feature>
<dbReference type="CDD" id="cd00770">
    <property type="entry name" value="SerRS_core"/>
    <property type="match status" value="1"/>
</dbReference>
<feature type="binding site" evidence="7">
    <location>
        <position position="261"/>
    </location>
    <ligand>
        <name>L-serine</name>
        <dbReference type="ChEBI" id="CHEBI:33384"/>
    </ligand>
</feature>
<dbReference type="GO" id="GO:0005524">
    <property type="term" value="F:ATP binding"/>
    <property type="evidence" value="ECO:0007669"/>
    <property type="project" value="UniProtKB-UniRule"/>
</dbReference>
<dbReference type="InterPro" id="IPR033729">
    <property type="entry name" value="SerRS_core"/>
</dbReference>
<dbReference type="InterPro" id="IPR015866">
    <property type="entry name" value="Ser-tRNA-synth_1_N"/>
</dbReference>
<keyword evidence="5 6" id="KW-0030">Aminoacyl-tRNA synthetase</keyword>
<evidence type="ECO:0000256" key="6">
    <source>
        <dbReference type="HAMAP-Rule" id="MF_00176"/>
    </source>
</evidence>
<protein>
    <recommendedName>
        <fullName evidence="6">Serine--tRNA ligase</fullName>
        <ecNumber evidence="6">6.1.1.11</ecNumber>
    </recommendedName>
    <alternativeName>
        <fullName evidence="6">Seryl-tRNA synthetase</fullName>
        <shortName evidence="6">SerRS</shortName>
    </alternativeName>
    <alternativeName>
        <fullName evidence="6">Seryl-tRNA(Ser/Sec) synthetase</fullName>
    </alternativeName>
</protein>
<evidence type="ECO:0000256" key="9">
    <source>
        <dbReference type="SAM" id="Coils"/>
    </source>
</evidence>
<dbReference type="EC" id="6.1.1.11" evidence="6"/>
<name>A0A1H9SFM3_9ACTN</name>
<dbReference type="InterPro" id="IPR006195">
    <property type="entry name" value="aa-tRNA-synth_II"/>
</dbReference>
<dbReference type="Gene3D" id="1.10.287.40">
    <property type="entry name" value="Serine-tRNA synthetase, tRNA binding domain"/>
    <property type="match status" value="1"/>
</dbReference>
<feature type="binding site" evidence="6">
    <location>
        <position position="277"/>
    </location>
    <ligand>
        <name>ATP</name>
        <dbReference type="ChEBI" id="CHEBI:30616"/>
    </ligand>
</feature>
<dbReference type="HAMAP" id="MF_00176">
    <property type="entry name" value="Ser_tRNA_synth_type1"/>
    <property type="match status" value="1"/>
</dbReference>
<dbReference type="PIRSF" id="PIRSF001529">
    <property type="entry name" value="Ser-tRNA-synth_IIa"/>
    <property type="match status" value="1"/>
</dbReference>
<dbReference type="GO" id="GO:0005737">
    <property type="term" value="C:cytoplasm"/>
    <property type="evidence" value="ECO:0007669"/>
    <property type="project" value="UniProtKB-SubCell"/>
</dbReference>
<evidence type="ECO:0000256" key="10">
    <source>
        <dbReference type="SAM" id="MobiDB-lite"/>
    </source>
</evidence>
<dbReference type="EMBL" id="FOGZ01000013">
    <property type="protein sequence ID" value="SER83415.1"/>
    <property type="molecule type" value="Genomic_DNA"/>
</dbReference>
<evidence type="ECO:0000256" key="2">
    <source>
        <dbReference type="ARBA" id="ARBA00022741"/>
    </source>
</evidence>
<dbReference type="InterPro" id="IPR045864">
    <property type="entry name" value="aa-tRNA-synth_II/BPL/LPL"/>
</dbReference>
<dbReference type="SUPFAM" id="SSF55681">
    <property type="entry name" value="Class II aaRS and biotin synthetases"/>
    <property type="match status" value="1"/>
</dbReference>
<gene>
    <name evidence="6" type="primary">serS</name>
    <name evidence="12" type="ORF">SAMN05443377_1137</name>
</gene>
<keyword evidence="13" id="KW-1185">Reference proteome</keyword>
<feature type="site" description="Important for serine binding" evidence="7">
    <location>
        <position position="382"/>
    </location>
</feature>
<feature type="binding site" evidence="6">
    <location>
        <begin position="230"/>
        <end position="232"/>
    </location>
    <ligand>
        <name>L-serine</name>
        <dbReference type="ChEBI" id="CHEBI:33384"/>
    </ligand>
</feature>
<dbReference type="InterPro" id="IPR002317">
    <property type="entry name" value="Ser-tRNA-ligase_type_1"/>
</dbReference>
<sequence>MIDPKLLRTDPDRVRRSQQARGESVEVVDEALAADEARRSAISAFETARAEQKSLGARISKASGDERTELLARTKQLAAEVKELQARADEADEAYTAVVKKLGNIVFEDVPAGGEDDLYVIETVGTPRDFAAEGIAVKDHLELGEALGAIDMERGAKVSGSRFYFLKGPGALLEFALTQFALHKALEWGLEPMIPPALVNPSAMEGTGFLGQAADDVYYLERDDQYLVGTAEVPLAAYHSDEILEASELPLRYTGFSPAYRREAGSYGKDTRGIFRVHWFDKFEMFVYCRPEDAVAEHQRLLAHEKEFISALGIPFEVLDVASGDLGLSAARKYDCYGWVPSQGRYREITSTSNCTQFQARRLNIRVREGKQVRPLATLNGTLCAMTRMIVMILENYQQADGSVVVPEVLRPYIGGVEVFHPRTTR</sequence>
<dbReference type="OrthoDB" id="9804647at2"/>
<evidence type="ECO:0000256" key="5">
    <source>
        <dbReference type="ARBA" id="ARBA00023146"/>
    </source>
</evidence>
<accession>A0A1H9SFM3</accession>
<evidence type="ECO:0000256" key="3">
    <source>
        <dbReference type="ARBA" id="ARBA00022840"/>
    </source>
</evidence>
<dbReference type="NCBIfam" id="TIGR00414">
    <property type="entry name" value="serS"/>
    <property type="match status" value="1"/>
</dbReference>
<organism evidence="12 13">
    <name type="scientific">Propionibacterium cyclohexanicum</name>
    <dbReference type="NCBI Taxonomy" id="64702"/>
    <lineage>
        <taxon>Bacteria</taxon>
        <taxon>Bacillati</taxon>
        <taxon>Actinomycetota</taxon>
        <taxon>Actinomycetes</taxon>
        <taxon>Propionibacteriales</taxon>
        <taxon>Propionibacteriaceae</taxon>
        <taxon>Propionibacterium</taxon>
    </lineage>
</organism>
<dbReference type="Pfam" id="PF02403">
    <property type="entry name" value="Seryl_tRNA_N"/>
    <property type="match status" value="1"/>
</dbReference>
<dbReference type="InterPro" id="IPR002314">
    <property type="entry name" value="aa-tRNA-synt_IIb"/>
</dbReference>
<evidence type="ECO:0000256" key="1">
    <source>
        <dbReference type="ARBA" id="ARBA00022598"/>
    </source>
</evidence>
<dbReference type="GO" id="GO:0006434">
    <property type="term" value="P:seryl-tRNA aminoacylation"/>
    <property type="evidence" value="ECO:0007669"/>
    <property type="project" value="UniProtKB-UniRule"/>
</dbReference>
<dbReference type="PANTHER" id="PTHR11778">
    <property type="entry name" value="SERYL-TRNA SYNTHETASE"/>
    <property type="match status" value="1"/>
</dbReference>
<evidence type="ECO:0000313" key="13">
    <source>
        <dbReference type="Proteomes" id="UP000198815"/>
    </source>
</evidence>
<dbReference type="Pfam" id="PF00587">
    <property type="entry name" value="tRNA-synt_2b"/>
    <property type="match status" value="1"/>
</dbReference>
<dbReference type="GO" id="GO:0016260">
    <property type="term" value="P:selenocysteine biosynthetic process"/>
    <property type="evidence" value="ECO:0007669"/>
    <property type="project" value="UniProtKB-UniRule"/>
</dbReference>
<dbReference type="SUPFAM" id="SSF46589">
    <property type="entry name" value="tRNA-binding arm"/>
    <property type="match status" value="1"/>
</dbReference>
<evidence type="ECO:0000313" key="12">
    <source>
        <dbReference type="EMBL" id="SER83415.1"/>
    </source>
</evidence>
<feature type="binding site" evidence="8">
    <location>
        <begin position="277"/>
        <end position="280"/>
    </location>
    <ligand>
        <name>ATP</name>
        <dbReference type="ChEBI" id="CHEBI:30616"/>
    </ligand>
</feature>
<proteinExistence type="inferred from homology"/>
<comment type="function">
    <text evidence="6">Catalyzes the attachment of serine to tRNA(Ser). Is also able to aminoacylate tRNA(Sec) with serine, to form the misacylated tRNA L-seryl-tRNA(Sec), which will be further converted into selenocysteinyl-tRNA(Sec).</text>
</comment>
<comment type="domain">
    <text evidence="6">Consists of two distinct domains, a catalytic core and a N-terminal extension that is involved in tRNA binding.</text>
</comment>
<feature type="binding site" evidence="6 8">
    <location>
        <begin position="261"/>
        <end position="263"/>
    </location>
    <ligand>
        <name>ATP</name>
        <dbReference type="ChEBI" id="CHEBI:30616"/>
    </ligand>
</feature>
<evidence type="ECO:0000259" key="11">
    <source>
        <dbReference type="PROSITE" id="PS50862"/>
    </source>
</evidence>
<feature type="coiled-coil region" evidence="9">
    <location>
        <begin position="67"/>
        <end position="101"/>
    </location>
</feature>
<feature type="compositionally biased region" description="Basic and acidic residues" evidence="10">
    <location>
        <begin position="1"/>
        <end position="15"/>
    </location>
</feature>
<dbReference type="AlphaFoldDB" id="A0A1H9SFM3"/>
<feature type="domain" description="Aminoacyl-transfer RNA synthetases class-II family profile" evidence="11">
    <location>
        <begin position="139"/>
        <end position="407"/>
    </location>
</feature>
<dbReference type="RefSeq" id="WP_091969588.1">
    <property type="nucleotide sequence ID" value="NZ_FOGZ01000013.1"/>
</dbReference>
<keyword evidence="6" id="KW-0963">Cytoplasm</keyword>
<feature type="binding site" evidence="7">
    <location>
        <position position="380"/>
    </location>
    <ligand>
        <name>L-serine</name>
        <dbReference type="ChEBI" id="CHEBI:33384"/>
    </ligand>
</feature>